<feature type="domain" description="Fumarylacetoacetase-like C-terminal" evidence="2">
    <location>
        <begin position="94"/>
        <end position="308"/>
    </location>
</feature>
<dbReference type="Pfam" id="PF01557">
    <property type="entry name" value="FAA_hydrolase"/>
    <property type="match status" value="1"/>
</dbReference>
<evidence type="ECO:0000259" key="3">
    <source>
        <dbReference type="Pfam" id="PF18288"/>
    </source>
</evidence>
<evidence type="ECO:0000259" key="2">
    <source>
        <dbReference type="Pfam" id="PF01557"/>
    </source>
</evidence>
<dbReference type="EMBL" id="JBBUTH010000011">
    <property type="protein sequence ID" value="MEK8053203.1"/>
    <property type="molecule type" value="Genomic_DNA"/>
</dbReference>
<protein>
    <submittedName>
        <fullName evidence="4">Fumarylacetoacetate hydrolase family protein</fullName>
    </submittedName>
</protein>
<feature type="region of interest" description="Disordered" evidence="1">
    <location>
        <begin position="305"/>
        <end position="348"/>
    </location>
</feature>
<accession>A0ABU9CMZ7</accession>
<evidence type="ECO:0000313" key="5">
    <source>
        <dbReference type="Proteomes" id="UP001365405"/>
    </source>
</evidence>
<feature type="domain" description="Fumarylacetoacetase N-terminal" evidence="3">
    <location>
        <begin position="1"/>
        <end position="78"/>
    </location>
</feature>
<dbReference type="Proteomes" id="UP001365405">
    <property type="component" value="Unassembled WGS sequence"/>
</dbReference>
<name>A0ABU9CMZ7_9BURK</name>
<dbReference type="InterPro" id="IPR011234">
    <property type="entry name" value="Fumarylacetoacetase-like_C"/>
</dbReference>
<keyword evidence="4" id="KW-0378">Hydrolase</keyword>
<comment type="caution">
    <text evidence="4">The sequence shown here is derived from an EMBL/GenBank/DDBJ whole genome shotgun (WGS) entry which is preliminary data.</text>
</comment>
<dbReference type="InterPro" id="IPR041072">
    <property type="entry name" value="FAA_hydro_N"/>
</dbReference>
<dbReference type="InterPro" id="IPR036663">
    <property type="entry name" value="Fumarylacetoacetase_C_sf"/>
</dbReference>
<dbReference type="PANTHER" id="PTHR43211:SF1">
    <property type="entry name" value="BLL6422 PROTEIN"/>
    <property type="match status" value="1"/>
</dbReference>
<dbReference type="RefSeq" id="WP_341412947.1">
    <property type="nucleotide sequence ID" value="NZ_JBBUTH010000011.1"/>
</dbReference>
<dbReference type="SUPFAM" id="SSF56529">
    <property type="entry name" value="FAH"/>
    <property type="match status" value="1"/>
</dbReference>
<sequence>MKLATYKDGSRDGQLVVVSRDLSTAHFANGIAGRLQLVLDDWNFLSPQLQDLYTTLNQGKARHAFAFEPAKCMAPLPRAYGWLQAEAWPTLAQRVQGAEAPAEPVLLQGASDDFLGPCDDAWFGSAAWQIDFGAGLAAITGDVGMGASAEQGLDGVRLLMLANLWRLRGLAPLAHALPAAAFAPVAVTPDELGEAWAGGRVQLPLSVTAAGRKLGVCEAGAGMAWHFGQLIAQAAKTRNLRAGCVLGAGPLSDPDTRHGVACLAEKRALEATQHGEPRSPWLQLGDTVKLEMKGRDGETVFGPLAQRVTGPGMAAEERDADAGTDSVEAGDAAPAGVPSTDSAPGADA</sequence>
<reference evidence="4 5" key="1">
    <citation type="submission" date="2024-04" db="EMBL/GenBank/DDBJ databases">
        <title>Novel species of the genus Ideonella isolated from streams.</title>
        <authorList>
            <person name="Lu H."/>
        </authorList>
    </citation>
    <scope>NUCLEOTIDE SEQUENCE [LARGE SCALE GENOMIC DNA]</scope>
    <source>
        <strain evidence="4 5">DXS22W</strain>
    </source>
</reference>
<gene>
    <name evidence="4" type="ORF">AACH10_23310</name>
</gene>
<organism evidence="4 5">
    <name type="scientific">Pseudaquabacterium inlustre</name>
    <dbReference type="NCBI Taxonomy" id="2984192"/>
    <lineage>
        <taxon>Bacteria</taxon>
        <taxon>Pseudomonadati</taxon>
        <taxon>Pseudomonadota</taxon>
        <taxon>Betaproteobacteria</taxon>
        <taxon>Burkholderiales</taxon>
        <taxon>Sphaerotilaceae</taxon>
        <taxon>Pseudaquabacterium</taxon>
    </lineage>
</organism>
<proteinExistence type="predicted"/>
<keyword evidence="5" id="KW-1185">Reference proteome</keyword>
<dbReference type="PANTHER" id="PTHR43211">
    <property type="entry name" value="FUMARYLACETOACETATE HYDROLASE"/>
    <property type="match status" value="1"/>
</dbReference>
<dbReference type="Gene3D" id="3.90.850.10">
    <property type="entry name" value="Fumarylacetoacetase-like, C-terminal domain"/>
    <property type="match status" value="1"/>
</dbReference>
<evidence type="ECO:0000313" key="4">
    <source>
        <dbReference type="EMBL" id="MEK8053203.1"/>
    </source>
</evidence>
<dbReference type="GO" id="GO:0016787">
    <property type="term" value="F:hydrolase activity"/>
    <property type="evidence" value="ECO:0007669"/>
    <property type="project" value="UniProtKB-KW"/>
</dbReference>
<dbReference type="Pfam" id="PF18288">
    <property type="entry name" value="FAA_hydro_N_2"/>
    <property type="match status" value="1"/>
</dbReference>
<evidence type="ECO:0000256" key="1">
    <source>
        <dbReference type="SAM" id="MobiDB-lite"/>
    </source>
</evidence>